<reference evidence="2" key="1">
    <citation type="submission" date="2022-11" db="UniProtKB">
        <authorList>
            <consortium name="WormBaseParasite"/>
        </authorList>
    </citation>
    <scope>IDENTIFICATION</scope>
</reference>
<accession>A0A915DH32</accession>
<organism evidence="1 2">
    <name type="scientific">Ditylenchus dipsaci</name>
    <dbReference type="NCBI Taxonomy" id="166011"/>
    <lineage>
        <taxon>Eukaryota</taxon>
        <taxon>Metazoa</taxon>
        <taxon>Ecdysozoa</taxon>
        <taxon>Nematoda</taxon>
        <taxon>Chromadorea</taxon>
        <taxon>Rhabditida</taxon>
        <taxon>Tylenchina</taxon>
        <taxon>Tylenchomorpha</taxon>
        <taxon>Sphaerularioidea</taxon>
        <taxon>Anguinidae</taxon>
        <taxon>Anguininae</taxon>
        <taxon>Ditylenchus</taxon>
    </lineage>
</organism>
<evidence type="ECO:0000313" key="2">
    <source>
        <dbReference type="WBParaSite" id="jg19808"/>
    </source>
</evidence>
<dbReference type="AlphaFoldDB" id="A0A915DH32"/>
<dbReference type="WBParaSite" id="jg19808">
    <property type="protein sequence ID" value="jg19808"/>
    <property type="gene ID" value="jg19808"/>
</dbReference>
<name>A0A915DH32_9BILA</name>
<proteinExistence type="predicted"/>
<sequence length="129" mass="14713">MPALTTMISEDMLRLELQKASDEVIEEFGQERTPKPVPESVSKLLPSKRKCHSHSTVLRYVQILPELVDQMAIQDPWIHLLIHRIIYTTAFDPLISNEEIATSLIVSLLLSSIEKFPSTKLHLFVCVFS</sequence>
<dbReference type="Proteomes" id="UP000887574">
    <property type="component" value="Unplaced"/>
</dbReference>
<protein>
    <submittedName>
        <fullName evidence="2">Uncharacterized protein</fullName>
    </submittedName>
</protein>
<evidence type="ECO:0000313" key="1">
    <source>
        <dbReference type="Proteomes" id="UP000887574"/>
    </source>
</evidence>
<keyword evidence="1" id="KW-1185">Reference proteome</keyword>